<reference evidence="1 2" key="1">
    <citation type="submission" date="2016-10" db="EMBL/GenBank/DDBJ databases">
        <authorList>
            <person name="de Groot N.N."/>
        </authorList>
    </citation>
    <scope>NUCLEOTIDE SEQUENCE [LARGE SCALE GENOMIC DNA]</scope>
    <source>
        <strain evidence="1 2">A52C2</strain>
    </source>
</reference>
<protein>
    <submittedName>
        <fullName evidence="1">Uncharacterized protein</fullName>
    </submittedName>
</protein>
<sequence length="90" mass="9792">MFAGRGWIDPVKEANAAKIRMDIGISSLEDEAAEQGRDWREEMEQQARENAYADELGIPRPHQGPADVAAVVANQDAQDAADRAAEEKAA</sequence>
<proteinExistence type="predicted"/>
<dbReference type="Proteomes" id="UP000199647">
    <property type="component" value="Unassembled WGS sequence"/>
</dbReference>
<dbReference type="AlphaFoldDB" id="A0A1H9QB06"/>
<gene>
    <name evidence="1" type="ORF">SAMN05216548_12625</name>
</gene>
<evidence type="ECO:0000313" key="1">
    <source>
        <dbReference type="EMBL" id="SER57355.1"/>
    </source>
</evidence>
<accession>A0A1H9QB06</accession>
<dbReference type="EMBL" id="FOFG01000026">
    <property type="protein sequence ID" value="SER57355.1"/>
    <property type="molecule type" value="Genomic_DNA"/>
</dbReference>
<dbReference type="STRING" id="1855383.SAMN05216548_12625"/>
<organism evidence="1 2">
    <name type="scientific">Faunimonas pinastri</name>
    <dbReference type="NCBI Taxonomy" id="1855383"/>
    <lineage>
        <taxon>Bacteria</taxon>
        <taxon>Pseudomonadati</taxon>
        <taxon>Pseudomonadota</taxon>
        <taxon>Alphaproteobacteria</taxon>
        <taxon>Hyphomicrobiales</taxon>
        <taxon>Afifellaceae</taxon>
        <taxon>Faunimonas</taxon>
    </lineage>
</organism>
<name>A0A1H9QB06_9HYPH</name>
<evidence type="ECO:0000313" key="2">
    <source>
        <dbReference type="Proteomes" id="UP000199647"/>
    </source>
</evidence>
<dbReference type="RefSeq" id="WP_177176961.1">
    <property type="nucleotide sequence ID" value="NZ_FOFG01000026.1"/>
</dbReference>
<keyword evidence="2" id="KW-1185">Reference proteome</keyword>